<comment type="catalytic activity">
    <reaction evidence="6">
        <text>Couples ATP hydrolysis with the unwinding of duplex DNA by translocating in the 3'-5' direction.</text>
        <dbReference type="EC" id="5.6.2.4"/>
    </reaction>
</comment>
<gene>
    <name evidence="12" type="ORF">FHS77_003169</name>
</gene>
<dbReference type="Gene3D" id="3.40.91.30">
    <property type="match status" value="1"/>
</dbReference>
<name>A0A841M4A6_9HYPH</name>
<evidence type="ECO:0000256" key="7">
    <source>
        <dbReference type="ARBA" id="ARBA00034808"/>
    </source>
</evidence>
<organism evidence="12 13">
    <name type="scientific">Paenochrobactrum gallinarii</name>
    <dbReference type="NCBI Taxonomy" id="643673"/>
    <lineage>
        <taxon>Bacteria</taxon>
        <taxon>Pseudomonadati</taxon>
        <taxon>Pseudomonadota</taxon>
        <taxon>Alphaproteobacteria</taxon>
        <taxon>Hyphomicrobiales</taxon>
        <taxon>Brucellaceae</taxon>
        <taxon>Paenochrobactrum</taxon>
    </lineage>
</organism>
<dbReference type="GO" id="GO:0003677">
    <property type="term" value="F:DNA binding"/>
    <property type="evidence" value="ECO:0007669"/>
    <property type="project" value="InterPro"/>
</dbReference>
<keyword evidence="1 9" id="KW-0547">Nucleotide-binding</keyword>
<dbReference type="InterPro" id="IPR014016">
    <property type="entry name" value="UvrD-like_ATP-bd"/>
</dbReference>
<dbReference type="Pfam" id="PF13361">
    <property type="entry name" value="UvrD_C"/>
    <property type="match status" value="1"/>
</dbReference>
<dbReference type="Gene3D" id="3.30.65.10">
    <property type="entry name" value="Bacterial Topoisomerase I, domain 1"/>
    <property type="match status" value="1"/>
</dbReference>
<dbReference type="GO" id="GO:0005829">
    <property type="term" value="C:cytosol"/>
    <property type="evidence" value="ECO:0007669"/>
    <property type="project" value="TreeGrafter"/>
</dbReference>
<evidence type="ECO:0000256" key="10">
    <source>
        <dbReference type="SAM" id="MobiDB-lite"/>
    </source>
</evidence>
<keyword evidence="5" id="KW-0413">Isomerase</keyword>
<dbReference type="Proteomes" id="UP000555393">
    <property type="component" value="Unassembled WGS sequence"/>
</dbReference>
<dbReference type="GO" id="GO:0003916">
    <property type="term" value="F:DNA topoisomerase activity"/>
    <property type="evidence" value="ECO:0007669"/>
    <property type="project" value="InterPro"/>
</dbReference>
<dbReference type="RefSeq" id="WP_184224806.1">
    <property type="nucleotide sequence ID" value="NZ_JACIIU010000045.1"/>
</dbReference>
<keyword evidence="2 9" id="KW-0378">Hydrolase</keyword>
<dbReference type="AlphaFoldDB" id="A0A841M4A6"/>
<evidence type="ECO:0000256" key="6">
    <source>
        <dbReference type="ARBA" id="ARBA00034617"/>
    </source>
</evidence>
<dbReference type="EMBL" id="JACIIU010000045">
    <property type="protein sequence ID" value="MBB6262589.1"/>
    <property type="molecule type" value="Genomic_DNA"/>
</dbReference>
<dbReference type="InterPro" id="IPR000212">
    <property type="entry name" value="DNA_helicase_UvrD/REP"/>
</dbReference>
<evidence type="ECO:0000313" key="13">
    <source>
        <dbReference type="Proteomes" id="UP000555393"/>
    </source>
</evidence>
<dbReference type="InterPro" id="IPR027417">
    <property type="entry name" value="P-loop_NTPase"/>
</dbReference>
<keyword evidence="13" id="KW-1185">Reference proteome</keyword>
<keyword evidence="4 9" id="KW-0067">ATP-binding</keyword>
<feature type="domain" description="UvrD-like helicase ATP-binding" evidence="11">
    <location>
        <begin position="152"/>
        <end position="626"/>
    </location>
</feature>
<evidence type="ECO:0000256" key="2">
    <source>
        <dbReference type="ARBA" id="ARBA00022801"/>
    </source>
</evidence>
<keyword evidence="3 9" id="KW-0347">Helicase</keyword>
<dbReference type="Gene3D" id="3.40.50.300">
    <property type="entry name" value="P-loop containing nucleotide triphosphate hydrolases"/>
    <property type="match status" value="3"/>
</dbReference>
<dbReference type="GO" id="GO:0000725">
    <property type="term" value="P:recombinational repair"/>
    <property type="evidence" value="ECO:0007669"/>
    <property type="project" value="TreeGrafter"/>
</dbReference>
<comment type="catalytic activity">
    <reaction evidence="8">
        <text>ATP + H2O = ADP + phosphate + H(+)</text>
        <dbReference type="Rhea" id="RHEA:13065"/>
        <dbReference type="ChEBI" id="CHEBI:15377"/>
        <dbReference type="ChEBI" id="CHEBI:15378"/>
        <dbReference type="ChEBI" id="CHEBI:30616"/>
        <dbReference type="ChEBI" id="CHEBI:43474"/>
        <dbReference type="ChEBI" id="CHEBI:456216"/>
        <dbReference type="EC" id="5.6.2.4"/>
    </reaction>
</comment>
<dbReference type="PROSITE" id="PS51198">
    <property type="entry name" value="UVRD_HELICASE_ATP_BIND"/>
    <property type="match status" value="1"/>
</dbReference>
<dbReference type="InterPro" id="IPR013498">
    <property type="entry name" value="Topo_IA_Znf"/>
</dbReference>
<dbReference type="PANTHER" id="PTHR11070">
    <property type="entry name" value="UVRD / RECB / PCRA DNA HELICASE FAMILY MEMBER"/>
    <property type="match status" value="1"/>
</dbReference>
<dbReference type="CDD" id="cd18807">
    <property type="entry name" value="SF1_C_UvrD"/>
    <property type="match status" value="1"/>
</dbReference>
<evidence type="ECO:0000256" key="8">
    <source>
        <dbReference type="ARBA" id="ARBA00048988"/>
    </source>
</evidence>
<dbReference type="GO" id="GO:0043138">
    <property type="term" value="F:3'-5' DNA helicase activity"/>
    <property type="evidence" value="ECO:0007669"/>
    <property type="project" value="UniProtKB-EC"/>
</dbReference>
<dbReference type="InterPro" id="IPR014017">
    <property type="entry name" value="DNA_helicase_UvrD-like_C"/>
</dbReference>
<evidence type="ECO:0000256" key="3">
    <source>
        <dbReference type="ARBA" id="ARBA00022806"/>
    </source>
</evidence>
<dbReference type="GO" id="GO:0016787">
    <property type="term" value="F:hydrolase activity"/>
    <property type="evidence" value="ECO:0007669"/>
    <property type="project" value="UniProtKB-UniRule"/>
</dbReference>
<comment type="caution">
    <text evidence="12">The sequence shown here is derived from an EMBL/GenBank/DDBJ whole genome shotgun (WGS) entry which is preliminary data.</text>
</comment>
<evidence type="ECO:0000256" key="1">
    <source>
        <dbReference type="ARBA" id="ARBA00022741"/>
    </source>
</evidence>
<dbReference type="SUPFAM" id="SSF57783">
    <property type="entry name" value="Zinc beta-ribbon"/>
    <property type="match status" value="1"/>
</dbReference>
<dbReference type="SUPFAM" id="SSF52540">
    <property type="entry name" value="P-loop containing nucleoside triphosphate hydrolases"/>
    <property type="match status" value="1"/>
</dbReference>
<evidence type="ECO:0000256" key="5">
    <source>
        <dbReference type="ARBA" id="ARBA00023235"/>
    </source>
</evidence>
<dbReference type="GO" id="GO:0005524">
    <property type="term" value="F:ATP binding"/>
    <property type="evidence" value="ECO:0007669"/>
    <property type="project" value="UniProtKB-UniRule"/>
</dbReference>
<dbReference type="GO" id="GO:0006265">
    <property type="term" value="P:DNA topological change"/>
    <property type="evidence" value="ECO:0007669"/>
    <property type="project" value="InterPro"/>
</dbReference>
<dbReference type="Pfam" id="PF00580">
    <property type="entry name" value="UvrD-helicase"/>
    <property type="match status" value="2"/>
</dbReference>
<evidence type="ECO:0000256" key="4">
    <source>
        <dbReference type="ARBA" id="ARBA00022840"/>
    </source>
</evidence>
<sequence length="946" mass="105277">MIEWLIGAAVFGLVGELFGASRRPSSPPSYQPVSTRPKFTLTPQAAEEQKPETAWDVAKFHDLMAALDWLESPPRYPAACVTPPILSEAAKYRGFLKQELARVEGTIADKAVCGRISDFLKDPKLAREGAIAAHLERELARWAGFLDCVESQPLTAEQRRAVLSEEDATLVLAGAGSGKTSVITAKAAYLLKSGTRESGEILPLAFGKEAANEMATRISRACNEPVKAWTFHALAYHIIRHVEGTKPPLASHAGDQKRYSDLIRRILRQLVATDEKIANVVVDWFTQFPIECGSEWDYDTKHAWYTHVESLNLRTLQGEKVRSYEEFLIANWLYRNGIDYEYEPQYEHRLPDSGRRAYTPDFRLTESGIYLEHFGVRKAKSPIGFGEMLVTAPFVDRKEYLASMEWKRKVHTSFKTKLIETYSYERQEGRLLEALAEKLGPHVTLKSRPIETIFDRVVEMGQIDSFTQLLGTFLLQFKGGSYTLGACQSKADKLKMGERGRSFLAVFDPVFRQYQHELGGRIDFEDMVLRAAGYVDSGAYQSPFRHILVDEFQDISQDRARLVGALKAQHGDARIFAVGDDWQSIYRFAGADIHIMRSFGAEFGGEFGIQKDVQQVVDLGRTFRSVDKIALAARRFILQNPAQIEKTIVPAGEAEGPALRVVWTKKAKPEAELLETLADLTELGAGKETSVLLLARYRHDRPDMAAIGRKFPNLSLSFKTIHGSKGLEADHVVILGCNNGKYGFPSEITDDPILSLVSPEGEPFQHAEERRIMYVAMTRARSTVTLLASEAEPSCFVRELVSDTEYGLATSTGSMAGHVPCSECGGRLLPVPARDGRVWYRCEHSLMCSNYMPACSHCGIGMPTVSGSSGILECSHCGANHHECPKCSDGWLVERHGRYGDFFGCIRYPECTGKASVSEIRTREADKAEGASDLKPGVVRFGTGKR</sequence>
<evidence type="ECO:0000313" key="12">
    <source>
        <dbReference type="EMBL" id="MBB6262589.1"/>
    </source>
</evidence>
<protein>
    <recommendedName>
        <fullName evidence="7">DNA 3'-5' helicase</fullName>
        <ecNumber evidence="7">5.6.2.4</ecNumber>
    </recommendedName>
</protein>
<proteinExistence type="predicted"/>
<evidence type="ECO:0000256" key="9">
    <source>
        <dbReference type="PROSITE-ProRule" id="PRU00560"/>
    </source>
</evidence>
<dbReference type="GO" id="GO:0005694">
    <property type="term" value="C:chromosome"/>
    <property type="evidence" value="ECO:0007669"/>
    <property type="project" value="InterPro"/>
</dbReference>
<dbReference type="EC" id="5.6.2.4" evidence="7"/>
<feature type="binding site" evidence="9">
    <location>
        <begin position="173"/>
        <end position="180"/>
    </location>
    <ligand>
        <name>ATP</name>
        <dbReference type="ChEBI" id="CHEBI:30616"/>
    </ligand>
</feature>
<feature type="region of interest" description="Disordered" evidence="10">
    <location>
        <begin position="926"/>
        <end position="946"/>
    </location>
</feature>
<evidence type="ECO:0000259" key="11">
    <source>
        <dbReference type="PROSITE" id="PS51198"/>
    </source>
</evidence>
<accession>A0A841M4A6</accession>
<dbReference type="Pfam" id="PF01396">
    <property type="entry name" value="Zn_ribbon_Top1"/>
    <property type="match status" value="1"/>
</dbReference>
<dbReference type="PANTHER" id="PTHR11070:SF63">
    <property type="entry name" value="DNA HELICASE IV"/>
    <property type="match status" value="1"/>
</dbReference>
<reference evidence="12 13" key="1">
    <citation type="submission" date="2020-08" db="EMBL/GenBank/DDBJ databases">
        <title>Genomic Encyclopedia of Type Strains, Phase IV (KMG-IV): sequencing the most valuable type-strain genomes for metagenomic binning, comparative biology and taxonomic classification.</title>
        <authorList>
            <person name="Goeker M."/>
        </authorList>
    </citation>
    <scope>NUCLEOTIDE SEQUENCE [LARGE SCALE GENOMIC DNA]</scope>
    <source>
        <strain evidence="12 13">DSM 22336</strain>
    </source>
</reference>